<organism evidence="2 3">
    <name type="scientific">Orbilia brochopaga</name>
    <dbReference type="NCBI Taxonomy" id="3140254"/>
    <lineage>
        <taxon>Eukaryota</taxon>
        <taxon>Fungi</taxon>
        <taxon>Dikarya</taxon>
        <taxon>Ascomycota</taxon>
        <taxon>Pezizomycotina</taxon>
        <taxon>Orbiliomycetes</taxon>
        <taxon>Orbiliales</taxon>
        <taxon>Orbiliaceae</taxon>
        <taxon>Orbilia</taxon>
    </lineage>
</organism>
<sequence length="67" mass="7152">MRKLQHPLLAARSLLLATTPGSSSGAPDDHPFLVIRICPLGGNTGGYKYTPSQNLEVVHRASNCIIP</sequence>
<feature type="signal peptide" evidence="1">
    <location>
        <begin position="1"/>
        <end position="25"/>
    </location>
</feature>
<dbReference type="AlphaFoldDB" id="A0AAV9UIT2"/>
<protein>
    <recommendedName>
        <fullName evidence="4">Secreted protein</fullName>
    </recommendedName>
</protein>
<evidence type="ECO:0000256" key="1">
    <source>
        <dbReference type="SAM" id="SignalP"/>
    </source>
</evidence>
<accession>A0AAV9UIT2</accession>
<feature type="chain" id="PRO_5043575325" description="Secreted protein" evidence="1">
    <location>
        <begin position="26"/>
        <end position="67"/>
    </location>
</feature>
<gene>
    <name evidence="2" type="ORF">TWF696_009133</name>
</gene>
<proteinExistence type="predicted"/>
<dbReference type="EMBL" id="JAVHNQ010000008">
    <property type="protein sequence ID" value="KAK6340815.1"/>
    <property type="molecule type" value="Genomic_DNA"/>
</dbReference>
<keyword evidence="1" id="KW-0732">Signal</keyword>
<reference evidence="2 3" key="1">
    <citation type="submission" date="2019-10" db="EMBL/GenBank/DDBJ databases">
        <authorList>
            <person name="Palmer J.M."/>
        </authorList>
    </citation>
    <scope>NUCLEOTIDE SEQUENCE [LARGE SCALE GENOMIC DNA]</scope>
    <source>
        <strain evidence="2 3">TWF696</strain>
    </source>
</reference>
<evidence type="ECO:0000313" key="2">
    <source>
        <dbReference type="EMBL" id="KAK6340815.1"/>
    </source>
</evidence>
<name>A0AAV9UIT2_9PEZI</name>
<comment type="caution">
    <text evidence="2">The sequence shown here is derived from an EMBL/GenBank/DDBJ whole genome shotgun (WGS) entry which is preliminary data.</text>
</comment>
<evidence type="ECO:0008006" key="4">
    <source>
        <dbReference type="Google" id="ProtNLM"/>
    </source>
</evidence>
<dbReference type="Proteomes" id="UP001375240">
    <property type="component" value="Unassembled WGS sequence"/>
</dbReference>
<keyword evidence="3" id="KW-1185">Reference proteome</keyword>
<evidence type="ECO:0000313" key="3">
    <source>
        <dbReference type="Proteomes" id="UP001375240"/>
    </source>
</evidence>